<dbReference type="Proteomes" id="UP000579281">
    <property type="component" value="Unassembled WGS sequence"/>
</dbReference>
<name>A0A841KMZ9_9FIRM</name>
<proteinExistence type="predicted"/>
<dbReference type="RefSeq" id="WP_184308470.1">
    <property type="nucleotide sequence ID" value="NZ_JACHEN010000004.1"/>
</dbReference>
<sequence>MAKQSNIGIRITGIETKADKEAFVQKCGDFWMSIISEKINELSIDHQRKLKFADDVICEIHRRAGLNG</sequence>
<protein>
    <submittedName>
        <fullName evidence="1">Uncharacterized protein</fullName>
    </submittedName>
</protein>
<keyword evidence="2" id="KW-1185">Reference proteome</keyword>
<comment type="caution">
    <text evidence="1">The sequence shown here is derived from an EMBL/GenBank/DDBJ whole genome shotgun (WGS) entry which is preliminary data.</text>
</comment>
<reference evidence="1 2" key="1">
    <citation type="submission" date="2020-08" db="EMBL/GenBank/DDBJ databases">
        <title>Genomic Encyclopedia of Type Strains, Phase IV (KMG-IV): sequencing the most valuable type-strain genomes for metagenomic binning, comparative biology and taxonomic classification.</title>
        <authorList>
            <person name="Goeker M."/>
        </authorList>
    </citation>
    <scope>NUCLEOTIDE SEQUENCE [LARGE SCALE GENOMIC DNA]</scope>
    <source>
        <strain evidence="1 2">DSM 103526</strain>
    </source>
</reference>
<gene>
    <name evidence="1" type="ORF">HNQ80_000858</name>
</gene>
<dbReference type="EMBL" id="JACHEN010000004">
    <property type="protein sequence ID" value="MBB6214773.1"/>
    <property type="molecule type" value="Genomic_DNA"/>
</dbReference>
<evidence type="ECO:0000313" key="1">
    <source>
        <dbReference type="EMBL" id="MBB6214773.1"/>
    </source>
</evidence>
<evidence type="ECO:0000313" key="2">
    <source>
        <dbReference type="Proteomes" id="UP000579281"/>
    </source>
</evidence>
<organism evidence="1 2">
    <name type="scientific">Anaerosolibacter carboniphilus</name>
    <dbReference type="NCBI Taxonomy" id="1417629"/>
    <lineage>
        <taxon>Bacteria</taxon>
        <taxon>Bacillati</taxon>
        <taxon>Bacillota</taxon>
        <taxon>Clostridia</taxon>
        <taxon>Peptostreptococcales</taxon>
        <taxon>Thermotaleaceae</taxon>
        <taxon>Anaerosolibacter</taxon>
    </lineage>
</organism>
<accession>A0A841KMZ9</accession>
<dbReference type="AlphaFoldDB" id="A0A841KMZ9"/>